<keyword evidence="1" id="KW-1133">Transmembrane helix</keyword>
<accession>A0AAU9I357</accession>
<evidence type="ECO:0000256" key="1">
    <source>
        <dbReference type="SAM" id="Phobius"/>
    </source>
</evidence>
<keyword evidence="1" id="KW-0472">Membrane</keyword>
<reference evidence="2 3" key="1">
    <citation type="submission" date="2021-02" db="EMBL/GenBank/DDBJ databases">
        <authorList>
            <person name="Pothier F. J."/>
        </authorList>
    </citation>
    <scope>NUCLEOTIDE SEQUENCE [LARGE SCALE GENOMIC DNA]</scope>
    <source>
        <strain evidence="2 3">1314c</strain>
    </source>
</reference>
<name>A0AAU9I357_9XANT</name>
<dbReference type="Proteomes" id="UP000835242">
    <property type="component" value="Chromosome"/>
</dbReference>
<proteinExistence type="predicted"/>
<dbReference type="AlphaFoldDB" id="A0AAU9I357"/>
<dbReference type="EMBL" id="HG992337">
    <property type="protein sequence ID" value="CAE6845483.1"/>
    <property type="molecule type" value="Genomic_DNA"/>
</dbReference>
<gene>
    <name evidence="2" type="ORF">XA1314C_39370</name>
</gene>
<organism evidence="2 3">
    <name type="scientific">Xanthomonas arboricola</name>
    <dbReference type="NCBI Taxonomy" id="56448"/>
    <lineage>
        <taxon>Bacteria</taxon>
        <taxon>Pseudomonadati</taxon>
        <taxon>Pseudomonadota</taxon>
        <taxon>Gammaproteobacteria</taxon>
        <taxon>Lysobacterales</taxon>
        <taxon>Lysobacteraceae</taxon>
        <taxon>Xanthomonas</taxon>
    </lineage>
</organism>
<evidence type="ECO:0000313" key="3">
    <source>
        <dbReference type="Proteomes" id="UP000835242"/>
    </source>
</evidence>
<sequence length="98" mass="10734">MWPINLNRRAVIAITTLAIACIASNPGVAAAIPLLEMVGIDVFAYLLASRLGPVLLQGVAPVIRVAYMRRRHRLVRPLGHAVNCRLGGYLRQVSWYTG</sequence>
<keyword evidence="1" id="KW-0812">Transmembrane</keyword>
<protein>
    <submittedName>
        <fullName evidence="2">Uncharacterized protein</fullName>
    </submittedName>
</protein>
<dbReference type="EMBL" id="HG992337">
    <property type="protein sequence ID" value="CAE6845465.1"/>
    <property type="molecule type" value="Genomic_DNA"/>
</dbReference>
<dbReference type="RefSeq" id="WP_228600220.1">
    <property type="nucleotide sequence ID" value="NZ_CP168205.1"/>
</dbReference>
<feature type="transmembrane region" description="Helical" evidence="1">
    <location>
        <begin position="45"/>
        <end position="67"/>
    </location>
</feature>
<evidence type="ECO:0000313" key="2">
    <source>
        <dbReference type="EMBL" id="CAE6845483.1"/>
    </source>
</evidence>